<evidence type="ECO:0000313" key="3">
    <source>
        <dbReference type="Proteomes" id="UP001046870"/>
    </source>
</evidence>
<proteinExistence type="predicted"/>
<dbReference type="Proteomes" id="UP001046870">
    <property type="component" value="Chromosome 2"/>
</dbReference>
<dbReference type="AlphaFoldDB" id="A0A9D3QH06"/>
<reference evidence="2" key="1">
    <citation type="submission" date="2021-01" db="EMBL/GenBank/DDBJ databases">
        <authorList>
            <person name="Zahm M."/>
            <person name="Roques C."/>
            <person name="Cabau C."/>
            <person name="Klopp C."/>
            <person name="Donnadieu C."/>
            <person name="Jouanno E."/>
            <person name="Lampietro C."/>
            <person name="Louis A."/>
            <person name="Herpin A."/>
            <person name="Echchiki A."/>
            <person name="Berthelot C."/>
            <person name="Parey E."/>
            <person name="Roest-Crollius H."/>
            <person name="Braasch I."/>
            <person name="Postlethwait J."/>
            <person name="Bobe J."/>
            <person name="Montfort J."/>
            <person name="Bouchez O."/>
            <person name="Begum T."/>
            <person name="Mejri S."/>
            <person name="Adams A."/>
            <person name="Chen W.-J."/>
            <person name="Guiguen Y."/>
        </authorList>
    </citation>
    <scope>NUCLEOTIDE SEQUENCE</scope>
    <source>
        <strain evidence="2">YG-15Mar2019-1</strain>
        <tissue evidence="2">Brain</tissue>
    </source>
</reference>
<name>A0A9D3QH06_MEGAT</name>
<sequence length="100" mass="10853">MIGYLMLGPGSGLSEVAPSAWLALRKPGSKARGWQQVAQMALPLPSIGFEGLRRDQVGEVKLAPVYKDNGNRLRRDSSESQGVYTETALEDSSDHRPVSL</sequence>
<keyword evidence="3" id="KW-1185">Reference proteome</keyword>
<protein>
    <submittedName>
        <fullName evidence="2">Uncharacterized protein</fullName>
    </submittedName>
</protein>
<accession>A0A9D3QH06</accession>
<gene>
    <name evidence="2" type="ORF">MATL_G00029220</name>
</gene>
<evidence type="ECO:0000256" key="1">
    <source>
        <dbReference type="SAM" id="MobiDB-lite"/>
    </source>
</evidence>
<evidence type="ECO:0000313" key="2">
    <source>
        <dbReference type="EMBL" id="KAG7488056.1"/>
    </source>
</evidence>
<comment type="caution">
    <text evidence="2">The sequence shown here is derived from an EMBL/GenBank/DDBJ whole genome shotgun (WGS) entry which is preliminary data.</text>
</comment>
<feature type="region of interest" description="Disordered" evidence="1">
    <location>
        <begin position="70"/>
        <end position="100"/>
    </location>
</feature>
<organism evidence="2 3">
    <name type="scientific">Megalops atlanticus</name>
    <name type="common">Tarpon</name>
    <name type="synonym">Clupea gigantea</name>
    <dbReference type="NCBI Taxonomy" id="7932"/>
    <lineage>
        <taxon>Eukaryota</taxon>
        <taxon>Metazoa</taxon>
        <taxon>Chordata</taxon>
        <taxon>Craniata</taxon>
        <taxon>Vertebrata</taxon>
        <taxon>Euteleostomi</taxon>
        <taxon>Actinopterygii</taxon>
        <taxon>Neopterygii</taxon>
        <taxon>Teleostei</taxon>
        <taxon>Elopiformes</taxon>
        <taxon>Megalopidae</taxon>
        <taxon>Megalops</taxon>
    </lineage>
</organism>
<dbReference type="EMBL" id="JAFDVH010000002">
    <property type="protein sequence ID" value="KAG7488056.1"/>
    <property type="molecule type" value="Genomic_DNA"/>
</dbReference>